<reference evidence="2" key="1">
    <citation type="journal article" date="2021" name="PeerJ">
        <title>Extensive microbial diversity within the chicken gut microbiome revealed by metagenomics and culture.</title>
        <authorList>
            <person name="Gilroy R."/>
            <person name="Ravi A."/>
            <person name="Getino M."/>
            <person name="Pursley I."/>
            <person name="Horton D.L."/>
            <person name="Alikhan N.F."/>
            <person name="Baker D."/>
            <person name="Gharbi K."/>
            <person name="Hall N."/>
            <person name="Watson M."/>
            <person name="Adriaenssens E.M."/>
            <person name="Foster-Nyarko E."/>
            <person name="Jarju S."/>
            <person name="Secka A."/>
            <person name="Antonio M."/>
            <person name="Oren A."/>
            <person name="Chaudhuri R.R."/>
            <person name="La Ragione R."/>
            <person name="Hildebrand F."/>
            <person name="Pallen M.J."/>
        </authorList>
    </citation>
    <scope>NUCLEOTIDE SEQUENCE</scope>
    <source>
        <strain evidence="2">CHK198-12963</strain>
    </source>
</reference>
<organism evidence="2 3">
    <name type="scientific">Candidatus Enterocloster excrementigallinarum</name>
    <dbReference type="NCBI Taxonomy" id="2838558"/>
    <lineage>
        <taxon>Bacteria</taxon>
        <taxon>Bacillati</taxon>
        <taxon>Bacillota</taxon>
        <taxon>Clostridia</taxon>
        <taxon>Lachnospirales</taxon>
        <taxon>Lachnospiraceae</taxon>
        <taxon>Enterocloster</taxon>
    </lineage>
</organism>
<comment type="caution">
    <text evidence="2">The sequence shown here is derived from an EMBL/GenBank/DDBJ whole genome shotgun (WGS) entry which is preliminary data.</text>
</comment>
<dbReference type="InterPro" id="IPR001853">
    <property type="entry name" value="DSBA-like_thioredoxin_dom"/>
</dbReference>
<evidence type="ECO:0000313" key="3">
    <source>
        <dbReference type="Proteomes" id="UP000823863"/>
    </source>
</evidence>
<dbReference type="Pfam" id="PF01323">
    <property type="entry name" value="DSBA"/>
    <property type="match status" value="1"/>
</dbReference>
<dbReference type="Proteomes" id="UP000823863">
    <property type="component" value="Unassembled WGS sequence"/>
</dbReference>
<dbReference type="InterPro" id="IPR036249">
    <property type="entry name" value="Thioredoxin-like_sf"/>
</dbReference>
<reference evidence="2" key="2">
    <citation type="submission" date="2021-04" db="EMBL/GenBank/DDBJ databases">
        <authorList>
            <person name="Gilroy R."/>
        </authorList>
    </citation>
    <scope>NUCLEOTIDE SEQUENCE</scope>
    <source>
        <strain evidence="2">CHK198-12963</strain>
    </source>
</reference>
<evidence type="ECO:0000259" key="1">
    <source>
        <dbReference type="Pfam" id="PF01323"/>
    </source>
</evidence>
<dbReference type="EMBL" id="DWWB01000030">
    <property type="protein sequence ID" value="HJC66352.1"/>
    <property type="molecule type" value="Genomic_DNA"/>
</dbReference>
<feature type="domain" description="DSBA-like thioredoxin" evidence="1">
    <location>
        <begin position="3"/>
        <end position="165"/>
    </location>
</feature>
<dbReference type="SUPFAM" id="SSF52833">
    <property type="entry name" value="Thioredoxin-like"/>
    <property type="match status" value="1"/>
</dbReference>
<sequence length="168" mass="19263">MKLEVFFDYICPYCYRGQDNLDAMLKKYPRLEILWRPCEAHPRPEPARVHSDVAIEGMYFLQEAGGDVDRYNHLVYEAHYELGQNIADPALLAKIGGTCGVNAGEMEKALREHWYKEKVVQGNQLAWGEKKLEAVPSYCAGGRILGSRDGFMVPRDDLDHFLKELDNR</sequence>
<gene>
    <name evidence="2" type="ORF">H9931_06460</name>
</gene>
<name>A0A9D2PSB2_9FIRM</name>
<dbReference type="Gene3D" id="3.40.30.10">
    <property type="entry name" value="Glutaredoxin"/>
    <property type="match status" value="2"/>
</dbReference>
<evidence type="ECO:0000313" key="2">
    <source>
        <dbReference type="EMBL" id="HJC66352.1"/>
    </source>
</evidence>
<dbReference type="GO" id="GO:0016491">
    <property type="term" value="F:oxidoreductase activity"/>
    <property type="evidence" value="ECO:0007669"/>
    <property type="project" value="InterPro"/>
</dbReference>
<dbReference type="AlphaFoldDB" id="A0A9D2PSB2"/>
<accession>A0A9D2PSB2</accession>
<proteinExistence type="predicted"/>
<protein>
    <submittedName>
        <fullName evidence="2">DsbA family protein</fullName>
    </submittedName>
</protein>